<dbReference type="Pfam" id="PF19952">
    <property type="entry name" value="DUF6414"/>
    <property type="match status" value="1"/>
</dbReference>
<evidence type="ECO:0000313" key="1">
    <source>
        <dbReference type="EMBL" id="EME55834.1"/>
    </source>
</evidence>
<dbReference type="EMBL" id="AOEX01000084">
    <property type="protein sequence ID" value="EME55834.1"/>
    <property type="molecule type" value="Genomic_DNA"/>
</dbReference>
<sequence length="204" mass="22801">MTFTGRFQPDPLSTLLDLATPELVAQVAHFIAKKSSPIDFNSDNWNLERVQAQWAEIDREAERRSALARTIAETLRTDFRRSSTLEFHCSIDDTLTAVVTCDAGNFVSEDTDRLLDGQFTVLGKVITTVEEDAPILRKNKFLRRLDTEWVQTLFDGLVDRMENAAHTVADVAVDDEQAPPTIDLDFPAVIEGSSFAVLPIAIYV</sequence>
<accession>M2Z5B6</accession>
<evidence type="ECO:0000313" key="2">
    <source>
        <dbReference type="Proteomes" id="UP000011731"/>
    </source>
</evidence>
<reference evidence="1 2" key="1">
    <citation type="journal article" date="2013" name="Genome Announc.">
        <title>Draft Genome Sequence of Rhodococcus ruber Strain BKS 20-38.</title>
        <authorList>
            <person name="Bala M."/>
            <person name="Kumar S."/>
            <person name="Raghava G.P."/>
            <person name="Mayilraj S."/>
        </authorList>
    </citation>
    <scope>NUCLEOTIDE SEQUENCE [LARGE SCALE GENOMIC DNA]</scope>
    <source>
        <strain evidence="1 2">BKS 20-38</strain>
    </source>
</reference>
<dbReference type="PATRIC" id="fig|1278076.4.peg.4603"/>
<gene>
    <name evidence="1" type="ORF">G352_22471</name>
</gene>
<proteinExistence type="predicted"/>
<protein>
    <submittedName>
        <fullName evidence="1">Uncharacterized protein</fullName>
    </submittedName>
</protein>
<dbReference type="AlphaFoldDB" id="M2Z5B6"/>
<name>M2Z5B6_9NOCA</name>
<comment type="caution">
    <text evidence="1">The sequence shown here is derived from an EMBL/GenBank/DDBJ whole genome shotgun (WGS) entry which is preliminary data.</text>
</comment>
<dbReference type="InterPro" id="IPR045633">
    <property type="entry name" value="DUF6414"/>
</dbReference>
<dbReference type="Proteomes" id="UP000011731">
    <property type="component" value="Unassembled WGS sequence"/>
</dbReference>
<organism evidence="1 2">
    <name type="scientific">Rhodococcus ruber BKS 20-38</name>
    <dbReference type="NCBI Taxonomy" id="1278076"/>
    <lineage>
        <taxon>Bacteria</taxon>
        <taxon>Bacillati</taxon>
        <taxon>Actinomycetota</taxon>
        <taxon>Actinomycetes</taxon>
        <taxon>Mycobacteriales</taxon>
        <taxon>Nocardiaceae</taxon>
        <taxon>Rhodococcus</taxon>
    </lineage>
</organism>
<keyword evidence="2" id="KW-1185">Reference proteome</keyword>